<proteinExistence type="predicted"/>
<organism evidence="2 3">
    <name type="scientific">Favolaschia claudopus</name>
    <dbReference type="NCBI Taxonomy" id="2862362"/>
    <lineage>
        <taxon>Eukaryota</taxon>
        <taxon>Fungi</taxon>
        <taxon>Dikarya</taxon>
        <taxon>Basidiomycota</taxon>
        <taxon>Agaricomycotina</taxon>
        <taxon>Agaricomycetes</taxon>
        <taxon>Agaricomycetidae</taxon>
        <taxon>Agaricales</taxon>
        <taxon>Marasmiineae</taxon>
        <taxon>Mycenaceae</taxon>
        <taxon>Favolaschia</taxon>
    </lineage>
</organism>
<protein>
    <submittedName>
        <fullName evidence="2">Uncharacterized protein</fullName>
    </submittedName>
</protein>
<dbReference type="EMBL" id="JAWWNJ010000174">
    <property type="protein sequence ID" value="KAK6975102.1"/>
    <property type="molecule type" value="Genomic_DNA"/>
</dbReference>
<keyword evidence="3" id="KW-1185">Reference proteome</keyword>
<accession>A0AAV9Z9X8</accession>
<feature type="compositionally biased region" description="Basic and acidic residues" evidence="1">
    <location>
        <begin position="268"/>
        <end position="281"/>
    </location>
</feature>
<feature type="region of interest" description="Disordered" evidence="1">
    <location>
        <begin position="139"/>
        <end position="281"/>
    </location>
</feature>
<feature type="compositionally biased region" description="Polar residues" evidence="1">
    <location>
        <begin position="232"/>
        <end position="243"/>
    </location>
</feature>
<feature type="compositionally biased region" description="Basic and acidic residues" evidence="1">
    <location>
        <begin position="246"/>
        <end position="256"/>
    </location>
</feature>
<comment type="caution">
    <text evidence="2">The sequence shown here is derived from an EMBL/GenBank/DDBJ whole genome shotgun (WGS) entry which is preliminary data.</text>
</comment>
<feature type="compositionally biased region" description="Basic and acidic residues" evidence="1">
    <location>
        <begin position="148"/>
        <end position="166"/>
    </location>
</feature>
<dbReference type="AlphaFoldDB" id="A0AAV9Z9X8"/>
<feature type="compositionally biased region" description="Basic and acidic residues" evidence="1">
    <location>
        <begin position="196"/>
        <end position="205"/>
    </location>
</feature>
<sequence length="281" mass="29931">MADAKRASDGGTEAAAVVNGEVWGVTVAKAKALVWCPELAGNKVGQRRQKAKSAVRARKEYGTHETYGRGRGKIVGDLNGERMRGDAVRKSNRRCEIRKDANVAETTEKEGVVCSKGAKDTVRETDGGGQQRRYVFGRCGEGQNNDGEEGRHITEGRGENGIRRINSEGVEPAAQADEAGEDHEGCGQCGGNMVKGGREGGKEPETSGSGAELTVRCEEARWRPQIHLKGSAESSNVADTASGAQGKREGEGRASNREQVNGGCSDKSATRERESESLIRS</sequence>
<gene>
    <name evidence="2" type="ORF">R3P38DRAFT_2810883</name>
</gene>
<dbReference type="Proteomes" id="UP001362999">
    <property type="component" value="Unassembled WGS sequence"/>
</dbReference>
<reference evidence="2 3" key="1">
    <citation type="journal article" date="2024" name="J Genomics">
        <title>Draft genome sequencing and assembly of Favolaschia claudopus CIRM-BRFM 2984 isolated from oak limbs.</title>
        <authorList>
            <person name="Navarro D."/>
            <person name="Drula E."/>
            <person name="Chaduli D."/>
            <person name="Cazenave R."/>
            <person name="Ahrendt S."/>
            <person name="Wang J."/>
            <person name="Lipzen A."/>
            <person name="Daum C."/>
            <person name="Barry K."/>
            <person name="Grigoriev I.V."/>
            <person name="Favel A."/>
            <person name="Rosso M.N."/>
            <person name="Martin F."/>
        </authorList>
    </citation>
    <scope>NUCLEOTIDE SEQUENCE [LARGE SCALE GENOMIC DNA]</scope>
    <source>
        <strain evidence="2 3">CIRM-BRFM 2984</strain>
    </source>
</reference>
<evidence type="ECO:0000313" key="3">
    <source>
        <dbReference type="Proteomes" id="UP001362999"/>
    </source>
</evidence>
<evidence type="ECO:0000256" key="1">
    <source>
        <dbReference type="SAM" id="MobiDB-lite"/>
    </source>
</evidence>
<name>A0AAV9Z9X8_9AGAR</name>
<evidence type="ECO:0000313" key="2">
    <source>
        <dbReference type="EMBL" id="KAK6975102.1"/>
    </source>
</evidence>